<keyword evidence="4" id="KW-1185">Reference proteome</keyword>
<dbReference type="RefSeq" id="WP_310765000.1">
    <property type="nucleotide sequence ID" value="NZ_CP134050.1"/>
</dbReference>
<evidence type="ECO:0000313" key="3">
    <source>
        <dbReference type="EMBL" id="WNC13491.1"/>
    </source>
</evidence>
<protein>
    <recommendedName>
        <fullName evidence="2">Histidinol-phosphatase</fullName>
        <shortName evidence="2">HolPase</shortName>
        <ecNumber evidence="2">3.1.3.15</ecNumber>
    </recommendedName>
</protein>
<accession>A0ABY9T2P0</accession>
<dbReference type="Proteomes" id="UP001256827">
    <property type="component" value="Chromosome"/>
</dbReference>
<comment type="pathway">
    <text evidence="2">Amino-acid biosynthesis; L-histidine biosynthesis; L-histidine from 5-phospho-alpha-D-ribose 1-diphosphate: step 8/9.</text>
</comment>
<dbReference type="InterPro" id="IPR016195">
    <property type="entry name" value="Pol/histidinol_Pase-like"/>
</dbReference>
<dbReference type="EMBL" id="CP134050">
    <property type="protein sequence ID" value="WNC13491.1"/>
    <property type="molecule type" value="Genomic_DNA"/>
</dbReference>
<evidence type="ECO:0000256" key="1">
    <source>
        <dbReference type="ARBA" id="ARBA00022801"/>
    </source>
</evidence>
<name>A0ABY9T2P0_BREBE</name>
<dbReference type="Gene3D" id="3.20.20.140">
    <property type="entry name" value="Metal-dependent hydrolases"/>
    <property type="match status" value="1"/>
</dbReference>
<reference evidence="3 4" key="1">
    <citation type="submission" date="2023-09" db="EMBL/GenBank/DDBJ databases">
        <title>Complete Genome and Methylome dissection of Bacillus brevis NEB573 original source of BbsI restriction endonuclease.</title>
        <authorList>
            <person name="Fomenkov A."/>
            <person name="Roberts R.D."/>
        </authorList>
    </citation>
    <scope>NUCLEOTIDE SEQUENCE [LARGE SCALE GENOMIC DNA]</scope>
    <source>
        <strain evidence="3 4">NEB573</strain>
    </source>
</reference>
<dbReference type="EC" id="3.1.3.15" evidence="2"/>
<proteinExistence type="inferred from homology"/>
<dbReference type="PANTHER" id="PTHR21039:SF0">
    <property type="entry name" value="HISTIDINOL-PHOSPHATASE"/>
    <property type="match status" value="1"/>
</dbReference>
<dbReference type="PANTHER" id="PTHR21039">
    <property type="entry name" value="HISTIDINOL PHOSPHATASE-RELATED"/>
    <property type="match status" value="1"/>
</dbReference>
<evidence type="ECO:0000313" key="4">
    <source>
        <dbReference type="Proteomes" id="UP001256827"/>
    </source>
</evidence>
<keyword evidence="2" id="KW-0368">Histidine biosynthesis</keyword>
<comment type="similarity">
    <text evidence="2">Belongs to the PHP hydrolase family. HisK subfamily.</text>
</comment>
<evidence type="ECO:0000256" key="2">
    <source>
        <dbReference type="RuleBase" id="RU366003"/>
    </source>
</evidence>
<organism evidence="3 4">
    <name type="scientific">Brevibacillus brevis</name>
    <name type="common">Bacillus brevis</name>
    <dbReference type="NCBI Taxonomy" id="1393"/>
    <lineage>
        <taxon>Bacteria</taxon>
        <taxon>Bacillati</taxon>
        <taxon>Bacillota</taxon>
        <taxon>Bacilli</taxon>
        <taxon>Bacillales</taxon>
        <taxon>Paenibacillaceae</taxon>
        <taxon>Brevibacillus</taxon>
    </lineage>
</organism>
<sequence>MKADFHVRLEEGPYSLEWLNRTAESLQAAHRQDEGQGRREWAEEMVGRLAVRLQKGPFSREWLDLYLRQAKKAGLQEVCIAEHLYRFSEGKPYYEKHLHLGGDQAGRAQRRWLEQVAVDSLSDYVAFLREERPRWEEAGVALRIGLELDYFPGGEADLACFIEQGPWDVCIGAVKFPKGLGLIVADSRERLKRMERSVLYSHYFDWLEQAVQSGLFDLLAYDDGLQSFGFMRDETALLPYYQRIARALRRRDVAAELPTSLLASTPQRGGSPSGRWLEILAHHEVPVTVASRACYPEQVGQHWAEACATLKRAGYCGVVLFADRKRRLAAFA</sequence>
<gene>
    <name evidence="3" type="ORF">RGB73_22745</name>
</gene>
<dbReference type="InterPro" id="IPR010140">
    <property type="entry name" value="Histidinol_P_phosphatase_HisJ"/>
</dbReference>
<keyword evidence="2" id="KW-0028">Amino-acid biosynthesis</keyword>
<dbReference type="SUPFAM" id="SSF89550">
    <property type="entry name" value="PHP domain-like"/>
    <property type="match status" value="1"/>
</dbReference>
<keyword evidence="1 2" id="KW-0378">Hydrolase</keyword>
<comment type="catalytic activity">
    <reaction evidence="2">
        <text>L-histidinol phosphate + H2O = L-histidinol + phosphate</text>
        <dbReference type="Rhea" id="RHEA:14465"/>
        <dbReference type="ChEBI" id="CHEBI:15377"/>
        <dbReference type="ChEBI" id="CHEBI:43474"/>
        <dbReference type="ChEBI" id="CHEBI:57699"/>
        <dbReference type="ChEBI" id="CHEBI:57980"/>
        <dbReference type="EC" id="3.1.3.15"/>
    </reaction>
</comment>